<name>A0A2B4R7N6_STYPI</name>
<accession>A0A2B4R7N6</accession>
<dbReference type="PANTHER" id="PTHR46601:SF1">
    <property type="entry name" value="ADF-H DOMAIN-CONTAINING PROTEIN"/>
    <property type="match status" value="1"/>
</dbReference>
<sequence>MAELVKKTTKDSNRISPQMLGKALSRAKKHLPKCLQKKVQVLAKMVQDLSPRKRKAVVDLCDNNSKSRKEHKKDSKKRCDALTSDEIREVEDFYIRDDISRMPPGKKDYVSVTLPDVCSLDSCKCVDRVCNSCGITEPTDRLFEDLDEDSLVSYYQWQTVEGVVKKNLVECTIGEAKEHLQAQLRPFSRHVYNIRRQFQEVRHLKEELKQDEIIIHEDFSENFQLCHQRAIIASHWSNEAVMQYLLQWYTTKMTKSN</sequence>
<gene>
    <name evidence="1" type="ORF">AWC38_SpisGene22766</name>
</gene>
<dbReference type="PANTHER" id="PTHR46601">
    <property type="entry name" value="ULP_PROTEASE DOMAIN-CONTAINING PROTEIN"/>
    <property type="match status" value="1"/>
</dbReference>
<dbReference type="EMBL" id="LSMT01001049">
    <property type="protein sequence ID" value="PFX13176.1"/>
    <property type="molecule type" value="Genomic_DNA"/>
</dbReference>
<keyword evidence="2" id="KW-1185">Reference proteome</keyword>
<reference evidence="2" key="1">
    <citation type="journal article" date="2017" name="bioRxiv">
        <title>Comparative analysis of the genomes of Stylophora pistillata and Acropora digitifera provides evidence for extensive differences between species of corals.</title>
        <authorList>
            <person name="Voolstra C.R."/>
            <person name="Li Y."/>
            <person name="Liew Y.J."/>
            <person name="Baumgarten S."/>
            <person name="Zoccola D."/>
            <person name="Flot J.-F."/>
            <person name="Tambutte S."/>
            <person name="Allemand D."/>
            <person name="Aranda M."/>
        </authorList>
    </citation>
    <scope>NUCLEOTIDE SEQUENCE [LARGE SCALE GENOMIC DNA]</scope>
</reference>
<evidence type="ECO:0000313" key="1">
    <source>
        <dbReference type="EMBL" id="PFX13176.1"/>
    </source>
</evidence>
<comment type="caution">
    <text evidence="1">The sequence shown here is derived from an EMBL/GenBank/DDBJ whole genome shotgun (WGS) entry which is preliminary data.</text>
</comment>
<evidence type="ECO:0000313" key="2">
    <source>
        <dbReference type="Proteomes" id="UP000225706"/>
    </source>
</evidence>
<protein>
    <submittedName>
        <fullName evidence="1">Uncharacterized protein</fullName>
    </submittedName>
</protein>
<dbReference type="Proteomes" id="UP000225706">
    <property type="component" value="Unassembled WGS sequence"/>
</dbReference>
<proteinExistence type="predicted"/>
<dbReference type="AlphaFoldDB" id="A0A2B4R7N6"/>
<organism evidence="1 2">
    <name type="scientific">Stylophora pistillata</name>
    <name type="common">Smooth cauliflower coral</name>
    <dbReference type="NCBI Taxonomy" id="50429"/>
    <lineage>
        <taxon>Eukaryota</taxon>
        <taxon>Metazoa</taxon>
        <taxon>Cnidaria</taxon>
        <taxon>Anthozoa</taxon>
        <taxon>Hexacorallia</taxon>
        <taxon>Scleractinia</taxon>
        <taxon>Astrocoeniina</taxon>
        <taxon>Pocilloporidae</taxon>
        <taxon>Stylophora</taxon>
    </lineage>
</organism>